<keyword evidence="2" id="KW-0436">Ligase</keyword>
<reference evidence="2 3" key="1">
    <citation type="submission" date="2020-08" db="EMBL/GenBank/DDBJ databases">
        <title>Sequencing the genomes of 1000 actinobacteria strains.</title>
        <authorList>
            <person name="Klenk H.-P."/>
        </authorList>
    </citation>
    <scope>NUCLEOTIDE SEQUENCE [LARGE SCALE GENOMIC DNA]</scope>
    <source>
        <strain evidence="2 3">DSM 102030</strain>
    </source>
</reference>
<dbReference type="EMBL" id="JACHJT010000001">
    <property type="protein sequence ID" value="MBB4931331.1"/>
    <property type="molecule type" value="Genomic_DNA"/>
</dbReference>
<feature type="region of interest" description="Disordered" evidence="1">
    <location>
        <begin position="58"/>
        <end position="88"/>
    </location>
</feature>
<feature type="compositionally biased region" description="Basic residues" evidence="1">
    <location>
        <begin position="77"/>
        <end position="88"/>
    </location>
</feature>
<dbReference type="RefSeq" id="WP_184577359.1">
    <property type="nucleotide sequence ID" value="NZ_JACHJT010000001.1"/>
</dbReference>
<dbReference type="PANTHER" id="PTHR13017:SF0">
    <property type="entry name" value="METHENYLTETRAHYDROFOLATE SYNTHASE DOMAIN-CONTAINING PROTEIN"/>
    <property type="match status" value="1"/>
</dbReference>
<dbReference type="Proteomes" id="UP000523007">
    <property type="component" value="Unassembled WGS sequence"/>
</dbReference>
<evidence type="ECO:0000313" key="3">
    <source>
        <dbReference type="Proteomes" id="UP000523007"/>
    </source>
</evidence>
<name>A0A7W7RH36_9ACTN</name>
<comment type="caution">
    <text evidence="2">The sequence shown here is derived from an EMBL/GenBank/DDBJ whole genome shotgun (WGS) entry which is preliminary data.</text>
</comment>
<dbReference type="GO" id="GO:0005737">
    <property type="term" value="C:cytoplasm"/>
    <property type="evidence" value="ECO:0007669"/>
    <property type="project" value="TreeGrafter"/>
</dbReference>
<gene>
    <name evidence="2" type="ORF">F4561_002151</name>
</gene>
<evidence type="ECO:0000313" key="2">
    <source>
        <dbReference type="EMBL" id="MBB4931331.1"/>
    </source>
</evidence>
<dbReference type="InterPro" id="IPR002698">
    <property type="entry name" value="FTHF_cligase"/>
</dbReference>
<organism evidence="2 3">
    <name type="scientific">Lipingzhangella halophila</name>
    <dbReference type="NCBI Taxonomy" id="1783352"/>
    <lineage>
        <taxon>Bacteria</taxon>
        <taxon>Bacillati</taxon>
        <taxon>Actinomycetota</taxon>
        <taxon>Actinomycetes</taxon>
        <taxon>Streptosporangiales</taxon>
        <taxon>Nocardiopsidaceae</taxon>
        <taxon>Lipingzhangella</taxon>
    </lineage>
</organism>
<dbReference type="PANTHER" id="PTHR13017">
    <property type="entry name" value="5-FORMYLTETRAHYDROFOLATE CYCLO-LIGASE-RELATED"/>
    <property type="match status" value="1"/>
</dbReference>
<evidence type="ECO:0000256" key="1">
    <source>
        <dbReference type="SAM" id="MobiDB-lite"/>
    </source>
</evidence>
<proteinExistence type="predicted"/>
<protein>
    <submittedName>
        <fullName evidence="2">5-formyltetrahydrofolate cyclo-ligase</fullName>
    </submittedName>
</protein>
<dbReference type="GO" id="GO:0016874">
    <property type="term" value="F:ligase activity"/>
    <property type="evidence" value="ECO:0007669"/>
    <property type="project" value="UniProtKB-KW"/>
</dbReference>
<dbReference type="AlphaFoldDB" id="A0A7W7RH36"/>
<keyword evidence="3" id="KW-1185">Reference proteome</keyword>
<accession>A0A7W7RH36</accession>
<sequence length="88" mass="9703">MEERDETAQAKQEIREEVWTALRAAGAARFPGAQGRIPNFTGAERAAELLAAQQEWADADVVKSNPDSPQWPVRTRAGSRARPRHPAP</sequence>